<feature type="compositionally biased region" description="Acidic residues" evidence="1">
    <location>
        <begin position="94"/>
        <end position="105"/>
    </location>
</feature>
<organism evidence="2 3">
    <name type="scientific">Caenorhabditis angaria</name>
    <dbReference type="NCBI Taxonomy" id="860376"/>
    <lineage>
        <taxon>Eukaryota</taxon>
        <taxon>Metazoa</taxon>
        <taxon>Ecdysozoa</taxon>
        <taxon>Nematoda</taxon>
        <taxon>Chromadorea</taxon>
        <taxon>Rhabditida</taxon>
        <taxon>Rhabditina</taxon>
        <taxon>Rhabditomorpha</taxon>
        <taxon>Rhabditoidea</taxon>
        <taxon>Rhabditidae</taxon>
        <taxon>Peloderinae</taxon>
        <taxon>Caenorhabditis</taxon>
    </lineage>
</organism>
<reference evidence="2" key="1">
    <citation type="submission" date="2022-11" db="EMBL/GenBank/DDBJ databases">
        <authorList>
            <person name="Kikuchi T."/>
        </authorList>
    </citation>
    <scope>NUCLEOTIDE SEQUENCE</scope>
    <source>
        <strain evidence="2">PS1010</strain>
    </source>
</reference>
<feature type="region of interest" description="Disordered" evidence="1">
    <location>
        <begin position="1"/>
        <end position="20"/>
    </location>
</feature>
<dbReference type="AlphaFoldDB" id="A0A9P1IEF6"/>
<evidence type="ECO:0000256" key="1">
    <source>
        <dbReference type="SAM" id="MobiDB-lite"/>
    </source>
</evidence>
<dbReference type="EMBL" id="CANHGI010000002">
    <property type="protein sequence ID" value="CAI5441747.1"/>
    <property type="molecule type" value="Genomic_DNA"/>
</dbReference>
<name>A0A9P1IEF6_9PELO</name>
<feature type="region of interest" description="Disordered" evidence="1">
    <location>
        <begin position="94"/>
        <end position="126"/>
    </location>
</feature>
<evidence type="ECO:0000313" key="2">
    <source>
        <dbReference type="EMBL" id="CAI5441747.1"/>
    </source>
</evidence>
<dbReference type="Proteomes" id="UP001152747">
    <property type="component" value="Unassembled WGS sequence"/>
</dbReference>
<keyword evidence="3" id="KW-1185">Reference proteome</keyword>
<accession>A0A9P1IEF6</accession>
<evidence type="ECO:0000313" key="3">
    <source>
        <dbReference type="Proteomes" id="UP001152747"/>
    </source>
</evidence>
<proteinExistence type="predicted"/>
<gene>
    <name evidence="2" type="ORF">CAMP_LOCUS4384</name>
</gene>
<comment type="caution">
    <text evidence="2">The sequence shown here is derived from an EMBL/GenBank/DDBJ whole genome shotgun (WGS) entry which is preliminary data.</text>
</comment>
<feature type="compositionally biased region" description="Basic and acidic residues" evidence="1">
    <location>
        <begin position="106"/>
        <end position="126"/>
    </location>
</feature>
<protein>
    <submittedName>
        <fullName evidence="2">Uncharacterized protein</fullName>
    </submittedName>
</protein>
<sequence length="126" mass="14391">MSASTATPTSTLISASTSNSLPSMKSLLDALDYTFNRARQINKQLQDGSNCKDIEIDTEDDKKASEIIIKFGENDDLWNFKMTTEEWKEIEELLGEDDEESDEDFEKYMDSILRETDSEELDKSTK</sequence>